<protein>
    <submittedName>
        <fullName evidence="1">Uncharacterized protein</fullName>
    </submittedName>
</protein>
<dbReference type="RefSeq" id="WP_079685885.1">
    <property type="nucleotide sequence ID" value="NZ_FUZU01000001.1"/>
</dbReference>
<name>A0A1T5JQ31_9BACT</name>
<reference evidence="1 2" key="1">
    <citation type="submission" date="2017-02" db="EMBL/GenBank/DDBJ databases">
        <authorList>
            <person name="Peterson S.W."/>
        </authorList>
    </citation>
    <scope>NUCLEOTIDE SEQUENCE [LARGE SCALE GENOMIC DNA]</scope>
    <source>
        <strain evidence="1 2">DSM 25262</strain>
    </source>
</reference>
<evidence type="ECO:0000313" key="1">
    <source>
        <dbReference type="EMBL" id="SKC53429.1"/>
    </source>
</evidence>
<proteinExistence type="predicted"/>
<gene>
    <name evidence="1" type="ORF">SAMN05660236_1342</name>
</gene>
<dbReference type="EMBL" id="FUZU01000001">
    <property type="protein sequence ID" value="SKC53429.1"/>
    <property type="molecule type" value="Genomic_DNA"/>
</dbReference>
<sequence>MQNYNISKCADLPLSIKRGDTFYLNFIVKYNDEAVDLSSYTIAKMQARENEYSSPVLTYSSSGGTIDISYLNAGQIIINGITDDVPTGQYYYDIELSNDNFIETVVSGKLIIDDDYTR</sequence>
<dbReference type="Proteomes" id="UP000190961">
    <property type="component" value="Unassembled WGS sequence"/>
</dbReference>
<dbReference type="STRING" id="688867.SAMN05660236_1342"/>
<evidence type="ECO:0000313" key="2">
    <source>
        <dbReference type="Proteomes" id="UP000190961"/>
    </source>
</evidence>
<dbReference type="AlphaFoldDB" id="A0A1T5JQ31"/>
<keyword evidence="2" id="KW-1185">Reference proteome</keyword>
<organism evidence="1 2">
    <name type="scientific">Ohtaekwangia koreensis</name>
    <dbReference type="NCBI Taxonomy" id="688867"/>
    <lineage>
        <taxon>Bacteria</taxon>
        <taxon>Pseudomonadati</taxon>
        <taxon>Bacteroidota</taxon>
        <taxon>Cytophagia</taxon>
        <taxon>Cytophagales</taxon>
        <taxon>Fulvivirgaceae</taxon>
        <taxon>Ohtaekwangia</taxon>
    </lineage>
</organism>
<accession>A0A1T5JQ31</accession>